<dbReference type="VEuPathDB" id="FungiDB:BO72DRAFT_495293"/>
<evidence type="ECO:0000256" key="4">
    <source>
        <dbReference type="ARBA" id="ARBA00012513"/>
    </source>
</evidence>
<evidence type="ECO:0000256" key="8">
    <source>
        <dbReference type="ARBA" id="ARBA00030980"/>
    </source>
</evidence>
<dbReference type="GO" id="GO:0004674">
    <property type="term" value="F:protein serine/threonine kinase activity"/>
    <property type="evidence" value="ECO:0007669"/>
    <property type="project" value="UniProtKB-EC"/>
</dbReference>
<dbReference type="EMBL" id="KZ824638">
    <property type="protein sequence ID" value="RAK78139.1"/>
    <property type="molecule type" value="Genomic_DNA"/>
</dbReference>
<comment type="subcellular location">
    <subcellularLocation>
        <location evidence="2">Chromosome</location>
        <location evidence="2">Telomere</location>
    </subcellularLocation>
</comment>
<evidence type="ECO:0000256" key="7">
    <source>
        <dbReference type="ARBA" id="ARBA00022895"/>
    </source>
</evidence>
<evidence type="ECO:0000256" key="3">
    <source>
        <dbReference type="ARBA" id="ARBA00011534"/>
    </source>
</evidence>
<dbReference type="InterPro" id="IPR020635">
    <property type="entry name" value="Tyr_kinase_cat_dom"/>
</dbReference>
<keyword evidence="7" id="KW-0158">Chromosome</keyword>
<evidence type="ECO:0000313" key="13">
    <source>
        <dbReference type="EMBL" id="RAK78139.1"/>
    </source>
</evidence>
<dbReference type="GO" id="GO:0007165">
    <property type="term" value="P:signal transduction"/>
    <property type="evidence" value="ECO:0007669"/>
    <property type="project" value="TreeGrafter"/>
</dbReference>
<dbReference type="GeneID" id="63865866"/>
<dbReference type="OrthoDB" id="1668230at2759"/>
<dbReference type="GO" id="GO:0004713">
    <property type="term" value="F:protein tyrosine kinase activity"/>
    <property type="evidence" value="ECO:0007669"/>
    <property type="project" value="InterPro"/>
</dbReference>
<evidence type="ECO:0000256" key="1">
    <source>
        <dbReference type="ARBA" id="ARBA00003747"/>
    </source>
</evidence>
<dbReference type="Proteomes" id="UP000249789">
    <property type="component" value="Unassembled WGS sequence"/>
</dbReference>
<dbReference type="GO" id="GO:0000781">
    <property type="term" value="C:chromosome, telomeric region"/>
    <property type="evidence" value="ECO:0007669"/>
    <property type="project" value="UniProtKB-SubCell"/>
</dbReference>
<sequence>MYGTEVLPNSSPVDSPTTIFQPSGIRFPYMRHVNLRDHIRKNHAHVDNATKDTWIQNAVRAVQFIHSHAVIHGDISARNFLVADDLSLKLCGFAGSGIGDMPPLVTEEDRYRLSPESPRSIQTDLFALGCLIFEIVAGYRPYEEIGDDDWETIAQNYSRGIFPPVEGIRYGDIIHQCWTSRYTKAD</sequence>
<keyword evidence="7" id="KW-0779">Telomere</keyword>
<accession>A0A8G1W2J6</accession>
<comment type="catalytic activity">
    <reaction evidence="11">
        <text>L-seryl-[protein] + ATP = O-phospho-L-seryl-[protein] + ADP + H(+)</text>
        <dbReference type="Rhea" id="RHEA:17989"/>
        <dbReference type="Rhea" id="RHEA-COMP:9863"/>
        <dbReference type="Rhea" id="RHEA-COMP:11604"/>
        <dbReference type="ChEBI" id="CHEBI:15378"/>
        <dbReference type="ChEBI" id="CHEBI:29999"/>
        <dbReference type="ChEBI" id="CHEBI:30616"/>
        <dbReference type="ChEBI" id="CHEBI:83421"/>
        <dbReference type="ChEBI" id="CHEBI:456216"/>
        <dbReference type="EC" id="2.7.11.1"/>
    </reaction>
</comment>
<evidence type="ECO:0000256" key="6">
    <source>
        <dbReference type="ARBA" id="ARBA00019973"/>
    </source>
</evidence>
<evidence type="ECO:0000256" key="5">
    <source>
        <dbReference type="ARBA" id="ARBA00013948"/>
    </source>
</evidence>
<dbReference type="InterPro" id="IPR008266">
    <property type="entry name" value="Tyr_kinase_AS"/>
</dbReference>
<dbReference type="AlphaFoldDB" id="A0A8G1W2J6"/>
<protein>
    <recommendedName>
        <fullName evidence="6">EKC/KEOPS complex subunit BUD32</fullName>
        <ecNumber evidence="4">2.7.11.1</ecNumber>
    </recommendedName>
    <alternativeName>
        <fullName evidence="8 9">Atypical Serine/threonine protein kinase BUD32</fullName>
    </alternativeName>
    <alternativeName>
        <fullName evidence="5">EKC/KEOPS complex subunit bud32</fullName>
    </alternativeName>
</protein>
<dbReference type="PANTHER" id="PTHR23257">
    <property type="entry name" value="SERINE-THREONINE PROTEIN KINASE"/>
    <property type="match status" value="1"/>
</dbReference>
<dbReference type="RefSeq" id="XP_040802149.1">
    <property type="nucleotide sequence ID" value="XM_040948533.1"/>
</dbReference>
<comment type="catalytic activity">
    <reaction evidence="10">
        <text>L-threonyl-[protein] + ATP = O-phospho-L-threonyl-[protein] + ADP + H(+)</text>
        <dbReference type="Rhea" id="RHEA:46608"/>
        <dbReference type="Rhea" id="RHEA-COMP:11060"/>
        <dbReference type="Rhea" id="RHEA-COMP:11605"/>
        <dbReference type="ChEBI" id="CHEBI:15378"/>
        <dbReference type="ChEBI" id="CHEBI:30013"/>
        <dbReference type="ChEBI" id="CHEBI:30616"/>
        <dbReference type="ChEBI" id="CHEBI:61977"/>
        <dbReference type="ChEBI" id="CHEBI:456216"/>
        <dbReference type="EC" id="2.7.11.1"/>
    </reaction>
</comment>
<organism evidence="13 14">
    <name type="scientific">Aspergillus fijiensis CBS 313.89</name>
    <dbReference type="NCBI Taxonomy" id="1448319"/>
    <lineage>
        <taxon>Eukaryota</taxon>
        <taxon>Fungi</taxon>
        <taxon>Dikarya</taxon>
        <taxon>Ascomycota</taxon>
        <taxon>Pezizomycotina</taxon>
        <taxon>Eurotiomycetes</taxon>
        <taxon>Eurotiomycetidae</taxon>
        <taxon>Eurotiales</taxon>
        <taxon>Aspergillaceae</taxon>
        <taxon>Aspergillus</taxon>
    </lineage>
</organism>
<comment type="subunit">
    <text evidence="3">Component of the EKC/KEOPS complex composed of at least BUD32, CGI121, GON7, KAE1 and PCC1; the whole complex dimerizes.</text>
</comment>
<gene>
    <name evidence="13" type="ORF">BO72DRAFT_495293</name>
</gene>
<dbReference type="PROSITE" id="PS50011">
    <property type="entry name" value="PROTEIN_KINASE_DOM"/>
    <property type="match status" value="1"/>
</dbReference>
<dbReference type="InterPro" id="IPR001245">
    <property type="entry name" value="Ser-Thr/Tyr_kinase_cat_dom"/>
</dbReference>
<dbReference type="SUPFAM" id="SSF56112">
    <property type="entry name" value="Protein kinase-like (PK-like)"/>
    <property type="match status" value="1"/>
</dbReference>
<keyword evidence="13" id="KW-0418">Kinase</keyword>
<dbReference type="InterPro" id="IPR000719">
    <property type="entry name" value="Prot_kinase_dom"/>
</dbReference>
<dbReference type="InterPro" id="IPR050167">
    <property type="entry name" value="Ser_Thr_protein_kinase"/>
</dbReference>
<dbReference type="GO" id="GO:0005524">
    <property type="term" value="F:ATP binding"/>
    <property type="evidence" value="ECO:0007669"/>
    <property type="project" value="InterPro"/>
</dbReference>
<dbReference type="InterPro" id="IPR011009">
    <property type="entry name" value="Kinase-like_dom_sf"/>
</dbReference>
<evidence type="ECO:0000256" key="10">
    <source>
        <dbReference type="ARBA" id="ARBA00047899"/>
    </source>
</evidence>
<dbReference type="SMART" id="SM00219">
    <property type="entry name" value="TyrKc"/>
    <property type="match status" value="1"/>
</dbReference>
<dbReference type="Pfam" id="PF07714">
    <property type="entry name" value="PK_Tyr_Ser-Thr"/>
    <property type="match status" value="1"/>
</dbReference>
<dbReference type="EC" id="2.7.11.1" evidence="4"/>
<dbReference type="PROSITE" id="PS00109">
    <property type="entry name" value="PROTEIN_KINASE_TYR"/>
    <property type="match status" value="1"/>
</dbReference>
<dbReference type="Gene3D" id="1.10.510.10">
    <property type="entry name" value="Transferase(Phosphotransferase) domain 1"/>
    <property type="match status" value="1"/>
</dbReference>
<keyword evidence="14" id="KW-1185">Reference proteome</keyword>
<dbReference type="GO" id="GO:0005737">
    <property type="term" value="C:cytoplasm"/>
    <property type="evidence" value="ECO:0007669"/>
    <property type="project" value="TreeGrafter"/>
</dbReference>
<evidence type="ECO:0000313" key="14">
    <source>
        <dbReference type="Proteomes" id="UP000249789"/>
    </source>
</evidence>
<keyword evidence="13" id="KW-0808">Transferase</keyword>
<evidence type="ECO:0000256" key="2">
    <source>
        <dbReference type="ARBA" id="ARBA00004574"/>
    </source>
</evidence>
<feature type="domain" description="Protein kinase" evidence="12">
    <location>
        <begin position="1"/>
        <end position="186"/>
    </location>
</feature>
<evidence type="ECO:0000259" key="12">
    <source>
        <dbReference type="PROSITE" id="PS50011"/>
    </source>
</evidence>
<name>A0A8G1W2J6_9EURO</name>
<evidence type="ECO:0000256" key="11">
    <source>
        <dbReference type="ARBA" id="ARBA00048679"/>
    </source>
</evidence>
<proteinExistence type="predicted"/>
<reference evidence="13 14" key="1">
    <citation type="submission" date="2018-02" db="EMBL/GenBank/DDBJ databases">
        <title>The genomes of Aspergillus section Nigri reveals drivers in fungal speciation.</title>
        <authorList>
            <consortium name="DOE Joint Genome Institute"/>
            <person name="Vesth T.C."/>
            <person name="Nybo J."/>
            <person name="Theobald S."/>
            <person name="Brandl J."/>
            <person name="Frisvad J.C."/>
            <person name="Nielsen K.F."/>
            <person name="Lyhne E.K."/>
            <person name="Kogle M.E."/>
            <person name="Kuo A."/>
            <person name="Riley R."/>
            <person name="Clum A."/>
            <person name="Nolan M."/>
            <person name="Lipzen A."/>
            <person name="Salamov A."/>
            <person name="Henrissat B."/>
            <person name="Wiebenga A."/>
            <person name="De vries R.P."/>
            <person name="Grigoriev I.V."/>
            <person name="Mortensen U.H."/>
            <person name="Andersen M.R."/>
            <person name="Baker S.E."/>
        </authorList>
    </citation>
    <scope>NUCLEOTIDE SEQUENCE [LARGE SCALE GENOMIC DNA]</scope>
    <source>
        <strain evidence="13 14">CBS 313.89</strain>
    </source>
</reference>
<evidence type="ECO:0000256" key="9">
    <source>
        <dbReference type="ARBA" id="ARBA00033194"/>
    </source>
</evidence>
<comment type="function">
    <text evidence="1">Component of the EKC/KEOPS complex that is required for the formation of a threonylcarbamoyl group on adenosine at position 37 (t(6)A37) in tRNAs that read codons beginning with adenine. The complex is probably involved in the transfer of the threonylcarbamoyl moiety of threonylcarbamoyl-AMP (TC-AMP) to the N6 group of A37. BUD32 has ATPase activity in the context of the EKC/KEOPS complex and likely plays a supporting role to the catalytic subunit KAE1. The EKC/KEOPS complex also promotes both telomere uncapping and telomere elongation. The complex is required for efficient recruitment of transcriptional coactivators.</text>
</comment>